<dbReference type="NCBIfam" id="TIGR01161">
    <property type="entry name" value="purK"/>
    <property type="match status" value="1"/>
</dbReference>
<sequence>MQRKYPFFKIGIIGGGQLAKMMTQEAKKMGFWVGVLDPTPSSPAGQLADRQIVADFYNPEALKTLVEESDVATYDIEHVNTQALKEESLRRKVFPSPELLEIIQDKLRQKETLSRGGIPVPRFLPEVSHKALRELGSPAIWKARFGGYDGKGVAKIEKAEDLASLPQKEAFMEELVTIEKELAVIVARSRSGETVAYPVVEMVFHTANHICDQVFAPARISEETAQKAQEIAQKCVTLLQGVGVFAVEMFLDQSGKLLVNEIAPRPHNSGHFTIEACVTSQFEQHLRAICGLPLGSTQLLVPAVMVNLLGEKGAEGVPVVEGLEEAMAIKGVSFHFYGKAQVRPFRKMGHVTIVDTDLEAAIRKAQRIKEILHIRS</sequence>
<dbReference type="Pfam" id="PF02222">
    <property type="entry name" value="ATP-grasp"/>
    <property type="match status" value="1"/>
</dbReference>
<feature type="binding site" evidence="4">
    <location>
        <position position="106"/>
    </location>
    <ligand>
        <name>ATP</name>
        <dbReference type="ChEBI" id="CHEBI:30616"/>
    </ligand>
</feature>
<evidence type="ECO:0000256" key="4">
    <source>
        <dbReference type="HAMAP-Rule" id="MF_01928"/>
    </source>
</evidence>
<dbReference type="RefSeq" id="WP_369018618.1">
    <property type="nucleotide sequence ID" value="NZ_CP121689.1"/>
</dbReference>
<dbReference type="EMBL" id="CP121689">
    <property type="protein sequence ID" value="WZL76455.1"/>
    <property type="molecule type" value="Genomic_DNA"/>
</dbReference>
<dbReference type="HAMAP" id="MF_01928">
    <property type="entry name" value="PurK"/>
    <property type="match status" value="1"/>
</dbReference>
<dbReference type="InterPro" id="IPR013815">
    <property type="entry name" value="ATP_grasp_subdomain_1"/>
</dbReference>
<dbReference type="InterPro" id="IPR011054">
    <property type="entry name" value="Rudment_hybrid_motif"/>
</dbReference>
<comment type="catalytic activity">
    <reaction evidence="4 5">
        <text>5-amino-1-(5-phospho-beta-D-ribosyl)imidazole + hydrogencarbonate + ATP = 5-carboxyamino-1-(5-phospho-D-ribosyl)imidazole + ADP + phosphate + 2 H(+)</text>
        <dbReference type="Rhea" id="RHEA:19317"/>
        <dbReference type="ChEBI" id="CHEBI:15378"/>
        <dbReference type="ChEBI" id="CHEBI:17544"/>
        <dbReference type="ChEBI" id="CHEBI:30616"/>
        <dbReference type="ChEBI" id="CHEBI:43474"/>
        <dbReference type="ChEBI" id="CHEBI:58730"/>
        <dbReference type="ChEBI" id="CHEBI:137981"/>
        <dbReference type="ChEBI" id="CHEBI:456216"/>
        <dbReference type="EC" id="6.3.4.18"/>
    </reaction>
</comment>
<dbReference type="GO" id="GO:0034028">
    <property type="term" value="F:5-(carboxyamino)imidazole ribonucleotide synthase activity"/>
    <property type="evidence" value="ECO:0007669"/>
    <property type="project" value="UniProtKB-EC"/>
</dbReference>
<protein>
    <recommendedName>
        <fullName evidence="4 5">N5-carboxyaminoimidazole ribonucleotide synthase</fullName>
        <shortName evidence="4 5">N5-CAIR synthase</shortName>
        <ecNumber evidence="4 5">6.3.4.18</ecNumber>
    </recommendedName>
    <alternativeName>
        <fullName evidence="4 5">5-(carboxyamino)imidazole ribonucleotide synthetase</fullName>
    </alternativeName>
</protein>
<evidence type="ECO:0000259" key="6">
    <source>
        <dbReference type="PROSITE" id="PS50975"/>
    </source>
</evidence>
<evidence type="ECO:0000256" key="3">
    <source>
        <dbReference type="ARBA" id="ARBA00022840"/>
    </source>
</evidence>
<comment type="caution">
    <text evidence="4">Lacks conserved residue(s) required for the propagation of feature annotation.</text>
</comment>
<dbReference type="Pfam" id="PF17769">
    <property type="entry name" value="PurK_C"/>
    <property type="match status" value="1"/>
</dbReference>
<keyword evidence="1 4" id="KW-0547">Nucleotide-binding</keyword>
<dbReference type="PANTHER" id="PTHR11609">
    <property type="entry name" value="PURINE BIOSYNTHESIS PROTEIN 6/7, PUR6/7"/>
    <property type="match status" value="1"/>
</dbReference>
<dbReference type="InterPro" id="IPR016185">
    <property type="entry name" value="PreATP-grasp_dom_sf"/>
</dbReference>
<comment type="subunit">
    <text evidence="4 5">Homodimer.</text>
</comment>
<reference evidence="7 8" key="1">
    <citation type="submission" date="2023-03" db="EMBL/GenBank/DDBJ databases">
        <title>Novel Species.</title>
        <authorList>
            <person name="Ma S."/>
        </authorList>
    </citation>
    <scope>NUCLEOTIDE SEQUENCE [LARGE SCALE GENOMIC DNA]</scope>
    <source>
        <strain evidence="7 8">B11</strain>
    </source>
</reference>
<comment type="similarity">
    <text evidence="4 5">Belongs to the PurK/PurT family.</text>
</comment>
<evidence type="ECO:0000313" key="8">
    <source>
        <dbReference type="Proteomes" id="UP001461341"/>
    </source>
</evidence>
<evidence type="ECO:0000313" key="7">
    <source>
        <dbReference type="EMBL" id="WZL76455.1"/>
    </source>
</evidence>
<organism evidence="7 8">
    <name type="scientific">Thermatribacter velox</name>
    <dbReference type="NCBI Taxonomy" id="3039681"/>
    <lineage>
        <taxon>Bacteria</taxon>
        <taxon>Pseudomonadati</taxon>
        <taxon>Atribacterota</taxon>
        <taxon>Atribacteria</taxon>
        <taxon>Atribacterales</taxon>
        <taxon>Thermatribacteraceae</taxon>
        <taxon>Thermatribacter</taxon>
    </lineage>
</organism>
<dbReference type="Proteomes" id="UP001461341">
    <property type="component" value="Chromosome"/>
</dbReference>
<dbReference type="SUPFAM" id="SSF51246">
    <property type="entry name" value="Rudiment single hybrid motif"/>
    <property type="match status" value="1"/>
</dbReference>
<dbReference type="PANTHER" id="PTHR11609:SF5">
    <property type="entry name" value="PHOSPHORIBOSYLAMINOIMIDAZOLE CARBOXYLASE"/>
    <property type="match status" value="1"/>
</dbReference>
<evidence type="ECO:0000256" key="1">
    <source>
        <dbReference type="ARBA" id="ARBA00022741"/>
    </source>
</evidence>
<evidence type="ECO:0000256" key="2">
    <source>
        <dbReference type="ARBA" id="ARBA00022755"/>
    </source>
</evidence>
<dbReference type="InterPro" id="IPR005875">
    <property type="entry name" value="PurK"/>
</dbReference>
<keyword evidence="4 5" id="KW-0436">Ligase</keyword>
<keyword evidence="3 4" id="KW-0067">ATP-binding</keyword>
<name>A0ABZ2YBR9_9BACT</name>
<dbReference type="EC" id="6.3.4.18" evidence="4 5"/>
<dbReference type="InterPro" id="IPR040686">
    <property type="entry name" value="PurK_C"/>
</dbReference>
<comment type="function">
    <text evidence="4">Catalyzes the ATP-dependent conversion of 5-aminoimidazole ribonucleotide (AIR) and HCO(3)(-) to N5-carboxyaminoimidazole ribonucleotide (N5-CAIR).</text>
</comment>
<accession>A0ABZ2YBR9</accession>
<feature type="binding site" evidence="4">
    <location>
        <position position="181"/>
    </location>
    <ligand>
        <name>ATP</name>
        <dbReference type="ChEBI" id="CHEBI:30616"/>
    </ligand>
</feature>
<feature type="binding site" evidence="4">
    <location>
        <begin position="173"/>
        <end position="176"/>
    </location>
    <ligand>
        <name>ATP</name>
        <dbReference type="ChEBI" id="CHEBI:30616"/>
    </ligand>
</feature>
<dbReference type="Gene3D" id="3.30.470.20">
    <property type="entry name" value="ATP-grasp fold, B domain"/>
    <property type="match status" value="1"/>
</dbReference>
<gene>
    <name evidence="4 5" type="primary">purK</name>
    <name evidence="7" type="ORF">QBE54_01605</name>
</gene>
<dbReference type="NCBIfam" id="NF004679">
    <property type="entry name" value="PRK06019.1-5"/>
    <property type="match status" value="1"/>
</dbReference>
<dbReference type="InterPro" id="IPR054350">
    <property type="entry name" value="PurT/PurK_preATP-grasp"/>
</dbReference>
<feature type="binding site" evidence="4">
    <location>
        <position position="142"/>
    </location>
    <ligand>
        <name>ATP</name>
        <dbReference type="ChEBI" id="CHEBI:30616"/>
    </ligand>
</feature>
<dbReference type="Gene3D" id="3.40.50.20">
    <property type="match status" value="1"/>
</dbReference>
<dbReference type="Pfam" id="PF22660">
    <property type="entry name" value="RS_preATP-grasp-like"/>
    <property type="match status" value="1"/>
</dbReference>
<keyword evidence="2 4" id="KW-0658">Purine biosynthesis</keyword>
<feature type="binding site" evidence="4">
    <location>
        <begin position="260"/>
        <end position="261"/>
    </location>
    <ligand>
        <name>ATP</name>
        <dbReference type="ChEBI" id="CHEBI:30616"/>
    </ligand>
</feature>
<feature type="domain" description="ATP-grasp" evidence="6">
    <location>
        <begin position="110"/>
        <end position="290"/>
    </location>
</feature>
<dbReference type="InterPro" id="IPR003135">
    <property type="entry name" value="ATP-grasp_carboxylate-amine"/>
</dbReference>
<comment type="function">
    <text evidence="5">Catalyzes the ATP-dependent conversion of 5-aminoimidazole ribonucleotide (AIR) and HCO(3)- to N5-carboxyaminoimidazole ribonucleotide (N5-CAIR).</text>
</comment>
<dbReference type="SUPFAM" id="SSF56059">
    <property type="entry name" value="Glutathione synthetase ATP-binding domain-like"/>
    <property type="match status" value="1"/>
</dbReference>
<dbReference type="Gene3D" id="3.30.1490.20">
    <property type="entry name" value="ATP-grasp fold, A domain"/>
    <property type="match status" value="1"/>
</dbReference>
<dbReference type="InterPro" id="IPR011761">
    <property type="entry name" value="ATP-grasp"/>
</dbReference>
<comment type="pathway">
    <text evidence="4 5">Purine metabolism; IMP biosynthesis via de novo pathway; 5-amino-1-(5-phospho-D-ribosyl)imidazole-4-carboxylate from 5-amino-1-(5-phospho-D-ribosyl)imidazole (N5-CAIR route): step 1/2.</text>
</comment>
<dbReference type="PROSITE" id="PS50975">
    <property type="entry name" value="ATP_GRASP"/>
    <property type="match status" value="1"/>
</dbReference>
<dbReference type="SUPFAM" id="SSF52440">
    <property type="entry name" value="PreATP-grasp domain"/>
    <property type="match status" value="1"/>
</dbReference>
<keyword evidence="8" id="KW-1185">Reference proteome</keyword>
<proteinExistence type="inferred from homology"/>
<evidence type="ECO:0000256" key="5">
    <source>
        <dbReference type="RuleBase" id="RU361200"/>
    </source>
</evidence>